<proteinExistence type="predicted"/>
<dbReference type="SUPFAM" id="SSF55729">
    <property type="entry name" value="Acyl-CoA N-acyltransferases (Nat)"/>
    <property type="match status" value="1"/>
</dbReference>
<dbReference type="RefSeq" id="WP_223676077.1">
    <property type="nucleotide sequence ID" value="NZ_JAINZW010000003.1"/>
</dbReference>
<accession>A0ABS7T6Y7</accession>
<comment type="caution">
    <text evidence="1">The sequence shown here is derived from an EMBL/GenBank/DDBJ whole genome shotgun (WGS) entry which is preliminary data.</text>
</comment>
<evidence type="ECO:0000313" key="1">
    <source>
        <dbReference type="EMBL" id="MBZ4039634.1"/>
    </source>
</evidence>
<reference evidence="1 2" key="1">
    <citation type="submission" date="2021-09" db="EMBL/GenBank/DDBJ databases">
        <title>Lysobacter sp. 13A isolated from the river sediment.</title>
        <authorList>
            <person name="Liu H."/>
            <person name="Li S."/>
            <person name="Mao S."/>
        </authorList>
    </citation>
    <scope>NUCLEOTIDE SEQUENCE [LARGE SCALE GENOMIC DNA]</scope>
    <source>
        <strain evidence="1 2">13A</strain>
    </source>
</reference>
<protein>
    <submittedName>
        <fullName evidence="1">Thermostable hemolysin</fullName>
    </submittedName>
</protein>
<keyword evidence="2" id="KW-1185">Reference proteome</keyword>
<dbReference type="EMBL" id="JAINZW010000003">
    <property type="protein sequence ID" value="MBZ4039634.1"/>
    <property type="molecule type" value="Genomic_DNA"/>
</dbReference>
<sequence>MHWIRPHVSLAPVPGRFAGVRLVDPADAGREAVERFIADVYLHRYGARLRSFLPHLLAYEDSAGRLVAAVGLRSGGEGDLFVEQYLDAPIESAMPQRGITRTVDRRAVVEVGNFAATTPGIARELIVQLAHLLHEARMDWVLFVATQQLRNAFQRLHLSTVELAEARADHLRELCSDWGDYYASRPRLMCGNVAEGMALLRDAAAQPAPCAAPVLCLAGAP</sequence>
<name>A0ABS7T6Y7_9GAMM</name>
<dbReference type="InterPro" id="IPR022050">
    <property type="entry name" value="T_hemolysin"/>
</dbReference>
<organism evidence="1 2">
    <name type="scientific">Novilysobacter selenitireducens</name>
    <dbReference type="NCBI Taxonomy" id="2872639"/>
    <lineage>
        <taxon>Bacteria</taxon>
        <taxon>Pseudomonadati</taxon>
        <taxon>Pseudomonadota</taxon>
        <taxon>Gammaproteobacteria</taxon>
        <taxon>Lysobacterales</taxon>
        <taxon>Lysobacteraceae</taxon>
        <taxon>Novilysobacter</taxon>
    </lineage>
</organism>
<dbReference type="Proteomes" id="UP001430954">
    <property type="component" value="Unassembled WGS sequence"/>
</dbReference>
<dbReference type="InterPro" id="IPR016181">
    <property type="entry name" value="Acyl_CoA_acyltransferase"/>
</dbReference>
<dbReference type="Pfam" id="PF12261">
    <property type="entry name" value="T_hemolysin"/>
    <property type="match status" value="1"/>
</dbReference>
<evidence type="ECO:0000313" key="2">
    <source>
        <dbReference type="Proteomes" id="UP001430954"/>
    </source>
</evidence>
<gene>
    <name evidence="1" type="ORF">K6753_08815</name>
</gene>